<keyword evidence="1" id="KW-0812">Transmembrane</keyword>
<name>A0A840QE22_9PSEU</name>
<feature type="transmembrane region" description="Helical" evidence="1">
    <location>
        <begin position="418"/>
        <end position="447"/>
    </location>
</feature>
<dbReference type="RefSeq" id="WP_184729966.1">
    <property type="nucleotide sequence ID" value="NZ_JACHIW010000002.1"/>
</dbReference>
<evidence type="ECO:0000313" key="4">
    <source>
        <dbReference type="Proteomes" id="UP000584374"/>
    </source>
</evidence>
<dbReference type="Proteomes" id="UP000584374">
    <property type="component" value="Unassembled WGS sequence"/>
</dbReference>
<accession>A0A840QE22</accession>
<keyword evidence="1" id="KW-1133">Transmembrane helix</keyword>
<organism evidence="3 4">
    <name type="scientific">Saccharopolyspora phatthalungensis</name>
    <dbReference type="NCBI Taxonomy" id="664693"/>
    <lineage>
        <taxon>Bacteria</taxon>
        <taxon>Bacillati</taxon>
        <taxon>Actinomycetota</taxon>
        <taxon>Actinomycetes</taxon>
        <taxon>Pseudonocardiales</taxon>
        <taxon>Pseudonocardiaceae</taxon>
        <taxon>Saccharopolyspora</taxon>
    </lineage>
</organism>
<feature type="transmembrane region" description="Helical" evidence="1">
    <location>
        <begin position="538"/>
        <end position="566"/>
    </location>
</feature>
<gene>
    <name evidence="3" type="ORF">BJ970_005866</name>
</gene>
<evidence type="ECO:0000313" key="3">
    <source>
        <dbReference type="EMBL" id="MBB5158267.1"/>
    </source>
</evidence>
<keyword evidence="4" id="KW-1185">Reference proteome</keyword>
<proteinExistence type="predicted"/>
<dbReference type="InterPro" id="IPR027417">
    <property type="entry name" value="P-loop_NTPase"/>
</dbReference>
<keyword evidence="1" id="KW-0472">Membrane</keyword>
<dbReference type="EMBL" id="JACHIW010000002">
    <property type="protein sequence ID" value="MBB5158267.1"/>
    <property type="molecule type" value="Genomic_DNA"/>
</dbReference>
<dbReference type="Pfam" id="PF05729">
    <property type="entry name" value="NACHT"/>
    <property type="match status" value="1"/>
</dbReference>
<feature type="transmembrane region" description="Helical" evidence="1">
    <location>
        <begin position="453"/>
        <end position="474"/>
    </location>
</feature>
<comment type="caution">
    <text evidence="3">The sequence shown here is derived from an EMBL/GenBank/DDBJ whole genome shotgun (WGS) entry which is preliminary data.</text>
</comment>
<feature type="transmembrane region" description="Helical" evidence="1">
    <location>
        <begin position="613"/>
        <end position="634"/>
    </location>
</feature>
<dbReference type="AlphaFoldDB" id="A0A840QE22"/>
<protein>
    <submittedName>
        <fullName evidence="3">MFS family permease</fullName>
    </submittedName>
</protein>
<sequence>MAEDGEIHNQSTGYVAGHSVQAGAVHGDILLLPQRSALLGAGEAQTKVVQDLATEVRTLSAQEMRHWGITSADALSVRWHTASEDLLDHWEKIHGVTGRDDRMSLAGHFTVIRDTYQAIHSKRLVILGKAGAGKTVLAHRLIIDLLQDTKVPGPVPVLFSLSAWSPASTGLQPWLVRQLLRDFPFLEARDPATRKRMAEALVDSEMILPVLDGFDEIPARHHPDAISEISDVDWPLVVTSRSGEYTRAAHEVNAVGRAAAIEVQDLSVEEAHRFLRLGTTKSRSPEWDTVFNHLRTAPGDTASQNLTPVLTTPLMVMLAHTIHNGTPARHPDELLDTRRFPTDTDIEEYLLGRYLDTVYRDRDTNSRGKRQPDWAPDRVRHWLGYLADHLGQRNTHDLTWWQLSTTLRRSTRILTTMGAVGLVGGLAGVLMVGLLSAVGGFVGTLAIGSSRALALGLAAGPAIGLAAGLATGLVNEVRLRHRHTAVEPERLRLRIRRNTERARHFPGTRKLLSGFNAGFAFGFAIGLVGGVLDFVSGLVGGFAVGLVVAPATGLAVGLVNVVLVVLGDSHDPREAVSPWQLLRTDRTVTLIRAILAGSTVGLSVGLVDGFLSTTVFGLVAGFAVGLMVTQAFLLRSTWGTWLLFGRVWLPLTGRLPWRVKRFLEDAYDRGVLRQAGSLYQFRHARLRDHLARHYRTKR</sequence>
<reference evidence="3 4" key="1">
    <citation type="submission" date="2020-08" db="EMBL/GenBank/DDBJ databases">
        <title>Sequencing the genomes of 1000 actinobacteria strains.</title>
        <authorList>
            <person name="Klenk H.-P."/>
        </authorList>
    </citation>
    <scope>NUCLEOTIDE SEQUENCE [LARGE SCALE GENOMIC DNA]</scope>
    <source>
        <strain evidence="3 4">DSM 45584</strain>
    </source>
</reference>
<feature type="transmembrane region" description="Helical" evidence="1">
    <location>
        <begin position="511"/>
        <end position="532"/>
    </location>
</feature>
<feature type="transmembrane region" description="Helical" evidence="1">
    <location>
        <begin position="587"/>
        <end position="607"/>
    </location>
</feature>
<dbReference type="InterPro" id="IPR007111">
    <property type="entry name" value="NACHT_NTPase"/>
</dbReference>
<dbReference type="Gene3D" id="3.40.50.300">
    <property type="entry name" value="P-loop containing nucleotide triphosphate hydrolases"/>
    <property type="match status" value="1"/>
</dbReference>
<evidence type="ECO:0000259" key="2">
    <source>
        <dbReference type="PROSITE" id="PS50837"/>
    </source>
</evidence>
<evidence type="ECO:0000256" key="1">
    <source>
        <dbReference type="SAM" id="Phobius"/>
    </source>
</evidence>
<dbReference type="SUPFAM" id="SSF52540">
    <property type="entry name" value="P-loop containing nucleoside triphosphate hydrolases"/>
    <property type="match status" value="1"/>
</dbReference>
<feature type="domain" description="NACHT" evidence="2">
    <location>
        <begin position="122"/>
        <end position="217"/>
    </location>
</feature>
<dbReference type="PROSITE" id="PS50837">
    <property type="entry name" value="NACHT"/>
    <property type="match status" value="1"/>
</dbReference>